<organism evidence="8">
    <name type="scientific">Perkinsus marinus (strain ATCC 50983 / TXsc)</name>
    <dbReference type="NCBI Taxonomy" id="423536"/>
    <lineage>
        <taxon>Eukaryota</taxon>
        <taxon>Sar</taxon>
        <taxon>Alveolata</taxon>
        <taxon>Perkinsozoa</taxon>
        <taxon>Perkinsea</taxon>
        <taxon>Perkinsida</taxon>
        <taxon>Perkinsidae</taxon>
        <taxon>Perkinsus</taxon>
    </lineage>
</organism>
<dbReference type="GO" id="GO:0016020">
    <property type="term" value="C:membrane"/>
    <property type="evidence" value="ECO:0007669"/>
    <property type="project" value="TreeGrafter"/>
</dbReference>
<evidence type="ECO:0000256" key="3">
    <source>
        <dbReference type="ARBA" id="ARBA00012663"/>
    </source>
</evidence>
<accession>C5LF78</accession>
<comment type="catalytic activity">
    <reaction evidence="1">
        <text>Hydrolysis of terminal non-reducing N-acetyl-D-hexosamine residues in N-acetyl-beta-D-hexosaminides.</text>
        <dbReference type="EC" id="3.2.1.52"/>
    </reaction>
</comment>
<feature type="domain" description="Glycoside hydrolase family 20 catalytic" evidence="6">
    <location>
        <begin position="138"/>
        <end position="301"/>
    </location>
</feature>
<dbReference type="GO" id="GO:0005975">
    <property type="term" value="P:carbohydrate metabolic process"/>
    <property type="evidence" value="ECO:0007669"/>
    <property type="project" value="InterPro"/>
</dbReference>
<evidence type="ECO:0000256" key="5">
    <source>
        <dbReference type="PIRSR" id="PIRSR625705-1"/>
    </source>
</evidence>
<evidence type="ECO:0000256" key="2">
    <source>
        <dbReference type="ARBA" id="ARBA00006285"/>
    </source>
</evidence>
<evidence type="ECO:0000256" key="4">
    <source>
        <dbReference type="ARBA" id="ARBA00022801"/>
    </source>
</evidence>
<dbReference type="AlphaFoldDB" id="C5LF78"/>
<gene>
    <name evidence="7" type="ORF">Pmar_PMAR019627</name>
</gene>
<dbReference type="GO" id="GO:0030203">
    <property type="term" value="P:glycosaminoglycan metabolic process"/>
    <property type="evidence" value="ECO:0007669"/>
    <property type="project" value="TreeGrafter"/>
</dbReference>
<dbReference type="Proteomes" id="UP000007800">
    <property type="component" value="Unassembled WGS sequence"/>
</dbReference>
<comment type="similarity">
    <text evidence="2">Belongs to the glycosyl hydrolase 20 family.</text>
</comment>
<keyword evidence="4" id="KW-0378">Hydrolase</keyword>
<dbReference type="GeneID" id="9037646"/>
<dbReference type="GO" id="GO:0004563">
    <property type="term" value="F:beta-N-acetylhexosaminidase activity"/>
    <property type="evidence" value="ECO:0007669"/>
    <property type="project" value="UniProtKB-EC"/>
</dbReference>
<reference evidence="7 8" key="1">
    <citation type="submission" date="2008-07" db="EMBL/GenBank/DDBJ databases">
        <authorList>
            <person name="El-Sayed N."/>
            <person name="Caler E."/>
            <person name="Inman J."/>
            <person name="Amedeo P."/>
            <person name="Hass B."/>
            <person name="Wortman J."/>
        </authorList>
    </citation>
    <scope>NUCLEOTIDE SEQUENCE [LARGE SCALE GENOMIC DNA]</scope>
    <source>
        <strain evidence="8">ATCC 50983 / TXsc</strain>
    </source>
</reference>
<feature type="active site" description="Proton donor" evidence="5">
    <location>
        <position position="296"/>
    </location>
</feature>
<name>C5LF78_PERM5</name>
<dbReference type="InterPro" id="IPR017853">
    <property type="entry name" value="GH"/>
</dbReference>
<feature type="domain" description="Glycoside hydrolase family 20 catalytic" evidence="6">
    <location>
        <begin position="305"/>
        <end position="426"/>
    </location>
</feature>
<evidence type="ECO:0000313" key="7">
    <source>
        <dbReference type="EMBL" id="EER04593.1"/>
    </source>
</evidence>
<evidence type="ECO:0000256" key="1">
    <source>
        <dbReference type="ARBA" id="ARBA00001231"/>
    </source>
</evidence>
<dbReference type="Gene3D" id="3.20.20.80">
    <property type="entry name" value="Glycosidases"/>
    <property type="match status" value="1"/>
</dbReference>
<dbReference type="InterPro" id="IPR025705">
    <property type="entry name" value="Beta_hexosaminidase_sua/sub"/>
</dbReference>
<dbReference type="PANTHER" id="PTHR22600:SF21">
    <property type="entry name" value="BETA-HEXOSAMINIDASE A"/>
    <property type="match status" value="1"/>
</dbReference>
<keyword evidence="8" id="KW-1185">Reference proteome</keyword>
<dbReference type="PANTHER" id="PTHR22600">
    <property type="entry name" value="BETA-HEXOSAMINIDASE"/>
    <property type="match status" value="1"/>
</dbReference>
<protein>
    <recommendedName>
        <fullName evidence="3">beta-N-acetylhexosaminidase</fullName>
        <ecNumber evidence="3">3.2.1.52</ecNumber>
    </recommendedName>
</protein>
<dbReference type="EC" id="3.2.1.52" evidence="3"/>
<dbReference type="EMBL" id="GG681416">
    <property type="protein sequence ID" value="EER04593.1"/>
    <property type="molecule type" value="Genomic_DNA"/>
</dbReference>
<proteinExistence type="inferred from homology"/>
<evidence type="ECO:0000259" key="6">
    <source>
        <dbReference type="Pfam" id="PF00728"/>
    </source>
</evidence>
<sequence length="463" mass="51505">MLKLGRIRSVILGIATGTVVWTLVLLAHIGDHTLRASDDSPVELGLFCKACTADQMDLLWRRYNRSCTNARPLRLEIAFNGLNEPLSVTNEVFEVTVATEQMVHIKANGFQGALRALDDTCGTARGFVQKTPTPLGLAYRGLLLDISHVFLSVAELTHIIEFASQEAGLNVLHLHSTDNQCFVIELASAPELAHKSQGACSRGGAVRGYYTKGEVEEVFAVAASLGIMIVLELDIPGHAGAWKKSHPEHVVEDYLDPNSESMWQLFSTVLTELEELLPVTALHAELPLGLHLGGDEVSNNRAHRAFEAKLKKYRRRDARLHNMRWEESLSVGGVEHNDIVTVWKSFEMSGRILLEDVITRGFSAINMCLSRLYLDAKFQPTVEAIRKFDAYRSGSQTPGPNGHLVKIEHEHLVLGAAVSCWGECMTALAKDLSEDRPYNDFWNLLGEAGYNFWHTERPSRRRS</sequence>
<dbReference type="InterPro" id="IPR015883">
    <property type="entry name" value="Glyco_hydro_20_cat"/>
</dbReference>
<dbReference type="Pfam" id="PF00728">
    <property type="entry name" value="Glyco_hydro_20"/>
    <property type="match status" value="2"/>
</dbReference>
<dbReference type="OrthoDB" id="419488at2759"/>
<evidence type="ECO:0000313" key="8">
    <source>
        <dbReference type="Proteomes" id="UP000007800"/>
    </source>
</evidence>
<dbReference type="RefSeq" id="XP_002772777.1">
    <property type="nucleotide sequence ID" value="XM_002772731.1"/>
</dbReference>
<dbReference type="PRINTS" id="PR00738">
    <property type="entry name" value="GLHYDRLASE20"/>
</dbReference>
<dbReference type="SUPFAM" id="SSF51445">
    <property type="entry name" value="(Trans)glycosidases"/>
    <property type="match status" value="1"/>
</dbReference>
<dbReference type="InParanoid" id="C5LF78"/>